<name>A0ABZ2LRY2_9BACT</name>
<evidence type="ECO:0000313" key="2">
    <source>
        <dbReference type="Proteomes" id="UP001370348"/>
    </source>
</evidence>
<evidence type="ECO:0000313" key="1">
    <source>
        <dbReference type="EMBL" id="WXB13673.1"/>
    </source>
</evidence>
<accession>A0ABZ2LRY2</accession>
<dbReference type="RefSeq" id="WP_394823286.1">
    <property type="nucleotide sequence ID" value="NZ_CP089984.1"/>
</dbReference>
<dbReference type="EMBL" id="CP089984">
    <property type="protein sequence ID" value="WXB13673.1"/>
    <property type="molecule type" value="Genomic_DNA"/>
</dbReference>
<proteinExistence type="predicted"/>
<keyword evidence="2" id="KW-1185">Reference proteome</keyword>
<gene>
    <name evidence="1" type="ORF">LZC94_38290</name>
</gene>
<sequence length="392" mass="42829">MATLDLGTIAEQLFVDFMAPLVLGGEMRPGKPIGGRAALQIGVERLVADTDRQRLVQLTRIRYARRLWPVDRLADATPEEWALAACLHDLVQSTHPSLDGLFRGRATDKLRGIALETLDQITRPRTVGEVLSRHTWFARMFEIARLDTTVSWWVGSRTFLGTTPPPRLMTWPELRRVHVKKEQRGLPDLPSPDQGLDKLAFSRALNSFLHQTPLTDFSTLDRADPGFVWSDGTLRLVTTRAGRALIGRALRAQPASAVHSALGRATRALVAAEAWRDTMIAMVLLGDIALAAAQRAVLRGDAEAAPAAAPLTHEEPETAFARVAGAIAAREQIAQDGGAFSRTERAALEVYLQPLCEGSLGRDLWAAFAHFFPSFFAKAAFSGASSMTSILV</sequence>
<protein>
    <submittedName>
        <fullName evidence="1">Uncharacterized protein</fullName>
    </submittedName>
</protein>
<dbReference type="Proteomes" id="UP001370348">
    <property type="component" value="Chromosome"/>
</dbReference>
<reference evidence="1 2" key="1">
    <citation type="submission" date="2021-12" db="EMBL/GenBank/DDBJ databases">
        <title>Discovery of the Pendulisporaceae a myxobacterial family with distinct sporulation behavior and unique specialized metabolism.</title>
        <authorList>
            <person name="Garcia R."/>
            <person name="Popoff A."/>
            <person name="Bader C.D."/>
            <person name="Loehr J."/>
            <person name="Walesch S."/>
            <person name="Walt C."/>
            <person name="Boldt J."/>
            <person name="Bunk B."/>
            <person name="Haeckl F.J.F.P.J."/>
            <person name="Gunesch A.P."/>
            <person name="Birkelbach J."/>
            <person name="Nuebel U."/>
            <person name="Pietschmann T."/>
            <person name="Bach T."/>
            <person name="Mueller R."/>
        </authorList>
    </citation>
    <scope>NUCLEOTIDE SEQUENCE [LARGE SCALE GENOMIC DNA]</scope>
    <source>
        <strain evidence="1 2">MSr11954</strain>
    </source>
</reference>
<organism evidence="1 2">
    <name type="scientific">Pendulispora albinea</name>
    <dbReference type="NCBI Taxonomy" id="2741071"/>
    <lineage>
        <taxon>Bacteria</taxon>
        <taxon>Pseudomonadati</taxon>
        <taxon>Myxococcota</taxon>
        <taxon>Myxococcia</taxon>
        <taxon>Myxococcales</taxon>
        <taxon>Sorangiineae</taxon>
        <taxon>Pendulisporaceae</taxon>
        <taxon>Pendulispora</taxon>
    </lineage>
</organism>